<reference evidence="2 3" key="1">
    <citation type="journal article" date="2015" name="Nature">
        <title>rRNA introns, odd ribosomes, and small enigmatic genomes across a large radiation of phyla.</title>
        <authorList>
            <person name="Brown C.T."/>
            <person name="Hug L.A."/>
            <person name="Thomas B.C."/>
            <person name="Sharon I."/>
            <person name="Castelle C.J."/>
            <person name="Singh A."/>
            <person name="Wilkins M.J."/>
            <person name="Williams K.H."/>
            <person name="Banfield J.F."/>
        </authorList>
    </citation>
    <scope>NUCLEOTIDE SEQUENCE [LARGE SCALE GENOMIC DNA]</scope>
</reference>
<evidence type="ECO:0000313" key="3">
    <source>
        <dbReference type="Proteomes" id="UP000034531"/>
    </source>
</evidence>
<dbReference type="InterPro" id="IPR036291">
    <property type="entry name" value="NAD(P)-bd_dom_sf"/>
</dbReference>
<dbReference type="Proteomes" id="UP000034531">
    <property type="component" value="Unassembled WGS sequence"/>
</dbReference>
<feature type="domain" description="RmlD-like substrate binding" evidence="1">
    <location>
        <begin position="1"/>
        <end position="238"/>
    </location>
</feature>
<accession>A0A0G0RFZ2</accession>
<dbReference type="EMBL" id="LBYI01000001">
    <property type="protein sequence ID" value="KKR51388.1"/>
    <property type="molecule type" value="Genomic_DNA"/>
</dbReference>
<proteinExistence type="predicted"/>
<dbReference type="Gene3D" id="3.40.50.720">
    <property type="entry name" value="NAD(P)-binding Rossmann-like Domain"/>
    <property type="match status" value="1"/>
</dbReference>
<gene>
    <name evidence="2" type="ORF">UT84_C0001G0073</name>
</gene>
<dbReference type="GO" id="GO:0019305">
    <property type="term" value="P:dTDP-rhamnose biosynthetic process"/>
    <property type="evidence" value="ECO:0007669"/>
    <property type="project" value="UniProtKB-UniPathway"/>
</dbReference>
<protein>
    <recommendedName>
        <fullName evidence="1">RmlD-like substrate binding domain-containing protein</fullName>
    </recommendedName>
</protein>
<comment type="caution">
    <text evidence="2">The sequence shown here is derived from an EMBL/GenBank/DDBJ whole genome shotgun (WGS) entry which is preliminary data.</text>
</comment>
<organism evidence="2 3">
    <name type="scientific">Candidatus Curtissbacteria bacterium GW2011_GWA1_40_16</name>
    <dbReference type="NCBI Taxonomy" id="1618405"/>
    <lineage>
        <taxon>Bacteria</taxon>
        <taxon>Candidatus Curtissiibacteriota</taxon>
    </lineage>
</organism>
<dbReference type="PANTHER" id="PTHR43242:SF1">
    <property type="entry name" value="NAD(P)-BINDING ROSSMANN-FOLD SUPERFAMILY PROTEIN"/>
    <property type="match status" value="1"/>
</dbReference>
<dbReference type="SUPFAM" id="SSF51735">
    <property type="entry name" value="NAD(P)-binding Rossmann-fold domains"/>
    <property type="match status" value="1"/>
</dbReference>
<dbReference type="Pfam" id="PF04321">
    <property type="entry name" value="RmlD_sub_bind"/>
    <property type="match status" value="1"/>
</dbReference>
<dbReference type="UniPathway" id="UPA00124"/>
<dbReference type="AlphaFoldDB" id="A0A0G0RFZ2"/>
<evidence type="ECO:0000313" key="2">
    <source>
        <dbReference type="EMBL" id="KKR51388.1"/>
    </source>
</evidence>
<dbReference type="InterPro" id="IPR029903">
    <property type="entry name" value="RmlD-like-bd"/>
</dbReference>
<sequence length="281" mass="32221">MRIFLSGSTSFLGSKFLALYSDSFEIFAFSKNDPETQLDLLDFEKLKKEYLNYKPDVIIHLAADINYNSENSKNINIEMSKNIISVAQLTNTPIVFMSSESVYGGKENEGDYKEEDPYKARSPYAQSKVEVEKLIINSGLNYLILRGHRLVGINKNYKKQKQFPDTLKSLINHKAVHLDPNKLFNPTLINHVCTVFVHYIEKDLGKKIILNIGVDEVKTYFDFIFDVAKILNLDTSLIKHDGEEKGWSANSTLNLNKIHELKYPTLTYSDLLKIIAEDYFS</sequence>
<evidence type="ECO:0000259" key="1">
    <source>
        <dbReference type="Pfam" id="PF04321"/>
    </source>
</evidence>
<name>A0A0G0RFZ2_9BACT</name>
<dbReference type="PANTHER" id="PTHR43242">
    <property type="entry name" value="NAD(P)-BINDING ROSSMANN-FOLD SUPERFAMILY PROTEIN"/>
    <property type="match status" value="1"/>
</dbReference>